<dbReference type="AlphaFoldDB" id="D4AYQ1"/>
<reference evidence="3" key="1">
    <citation type="journal article" date="2011" name="Genome Biol.">
        <title>Comparative and functional genomics provide insights into the pathogenicity of dermatophytic fungi.</title>
        <authorList>
            <person name="Burmester A."/>
            <person name="Shelest E."/>
            <person name="Gloeckner G."/>
            <person name="Heddergott C."/>
            <person name="Schindler S."/>
            <person name="Staib P."/>
            <person name="Heidel A."/>
            <person name="Felder M."/>
            <person name="Petzold A."/>
            <person name="Szafranski K."/>
            <person name="Feuermann M."/>
            <person name="Pedruzzi I."/>
            <person name="Priebe S."/>
            <person name="Groth M."/>
            <person name="Winkler R."/>
            <person name="Li W."/>
            <person name="Kniemeyer O."/>
            <person name="Schroeckh V."/>
            <person name="Hertweck C."/>
            <person name="Hube B."/>
            <person name="White T.C."/>
            <person name="Platzer M."/>
            <person name="Guthke R."/>
            <person name="Heitman J."/>
            <person name="Woestemeyer J."/>
            <person name="Zipfel P.F."/>
            <person name="Monod M."/>
            <person name="Brakhage A.A."/>
        </authorList>
    </citation>
    <scope>NUCLEOTIDE SEQUENCE [LARGE SCALE GENOMIC DNA]</scope>
    <source>
        <strain evidence="3">ATCC MYA-4681 / CBS 112371</strain>
    </source>
</reference>
<proteinExistence type="predicted"/>
<protein>
    <submittedName>
        <fullName evidence="2">Uncharacterized protein</fullName>
    </submittedName>
</protein>
<evidence type="ECO:0000313" key="2">
    <source>
        <dbReference type="EMBL" id="EFE31721.1"/>
    </source>
</evidence>
<dbReference type="KEGG" id="abe:ARB_01320"/>
<dbReference type="EMBL" id="ABSU01000019">
    <property type="protein sequence ID" value="EFE31721.1"/>
    <property type="molecule type" value="Genomic_DNA"/>
</dbReference>
<organism evidence="2 3">
    <name type="scientific">Arthroderma benhamiae (strain ATCC MYA-4681 / CBS 112371)</name>
    <name type="common">Trichophyton mentagrophytes</name>
    <dbReference type="NCBI Taxonomy" id="663331"/>
    <lineage>
        <taxon>Eukaryota</taxon>
        <taxon>Fungi</taxon>
        <taxon>Dikarya</taxon>
        <taxon>Ascomycota</taxon>
        <taxon>Pezizomycotina</taxon>
        <taxon>Eurotiomycetes</taxon>
        <taxon>Eurotiomycetidae</taxon>
        <taxon>Onygenales</taxon>
        <taxon>Arthrodermataceae</taxon>
        <taxon>Trichophyton</taxon>
    </lineage>
</organism>
<dbReference type="GeneID" id="9520010"/>
<keyword evidence="3" id="KW-1185">Reference proteome</keyword>
<gene>
    <name evidence="2" type="ORF">ARB_01320</name>
</gene>
<feature type="compositionally biased region" description="Basic and acidic residues" evidence="1">
    <location>
        <begin position="49"/>
        <end position="66"/>
    </location>
</feature>
<dbReference type="HOGENOM" id="CLU_1906238_0_0_1"/>
<comment type="caution">
    <text evidence="2">The sequence shown here is derived from an EMBL/GenBank/DDBJ whole genome shotgun (WGS) entry which is preliminary data.</text>
</comment>
<feature type="region of interest" description="Disordered" evidence="1">
    <location>
        <begin position="49"/>
        <end position="80"/>
    </location>
</feature>
<sequence>MLEMDGAARRRYAFNVGFPWGGRSAPDKDFFLLLLLLLLRLAAVPKLKEREVRRDRKGKSNEEVNNRKKKKKKPAKEPERDPLFWGCWRVDKGKKQREGMTEHARRQNLKKQTKTKTQTLPGPAWTKRQRQET</sequence>
<feature type="region of interest" description="Disordered" evidence="1">
    <location>
        <begin position="93"/>
        <end position="133"/>
    </location>
</feature>
<name>D4AYQ1_ARTBC</name>
<evidence type="ECO:0000313" key="3">
    <source>
        <dbReference type="Proteomes" id="UP000008866"/>
    </source>
</evidence>
<dbReference type="Proteomes" id="UP000008866">
    <property type="component" value="Unassembled WGS sequence"/>
</dbReference>
<dbReference type="eggNOG" id="ENOG502RQ9Q">
    <property type="taxonomic scope" value="Eukaryota"/>
</dbReference>
<dbReference type="RefSeq" id="XP_003012361.1">
    <property type="nucleotide sequence ID" value="XM_003012315.1"/>
</dbReference>
<accession>D4AYQ1</accession>
<evidence type="ECO:0000256" key="1">
    <source>
        <dbReference type="SAM" id="MobiDB-lite"/>
    </source>
</evidence>
<feature type="compositionally biased region" description="Basic and acidic residues" evidence="1">
    <location>
        <begin position="93"/>
        <end position="105"/>
    </location>
</feature>